<protein>
    <submittedName>
        <fullName evidence="2">Polysaccharide pyruvyl transferase family protein</fullName>
    </submittedName>
</protein>
<reference evidence="2" key="1">
    <citation type="journal article" date="2022" name="Cell">
        <title>Design, construction, and in vivo augmentation of a complex gut microbiome.</title>
        <authorList>
            <person name="Cheng A.G."/>
            <person name="Ho P.Y."/>
            <person name="Aranda-Diaz A."/>
            <person name="Jain S."/>
            <person name="Yu F.B."/>
            <person name="Meng X."/>
            <person name="Wang M."/>
            <person name="Iakiviak M."/>
            <person name="Nagashima K."/>
            <person name="Zhao A."/>
            <person name="Murugkar P."/>
            <person name="Patil A."/>
            <person name="Atabakhsh K."/>
            <person name="Weakley A."/>
            <person name="Yan J."/>
            <person name="Brumbaugh A.R."/>
            <person name="Higginbottom S."/>
            <person name="Dimas A."/>
            <person name="Shiver A.L."/>
            <person name="Deutschbauer A."/>
            <person name="Neff N."/>
            <person name="Sonnenburg J.L."/>
            <person name="Huang K.C."/>
            <person name="Fischbach M.A."/>
        </authorList>
    </citation>
    <scope>NUCLEOTIDE SEQUENCE</scope>
    <source>
        <strain evidence="2">AP11</strain>
    </source>
</reference>
<evidence type="ECO:0000313" key="3">
    <source>
        <dbReference type="Proteomes" id="UP001059295"/>
    </source>
</evidence>
<dbReference type="GeneID" id="82891542"/>
<keyword evidence="2" id="KW-0808">Transferase</keyword>
<dbReference type="Proteomes" id="UP001059295">
    <property type="component" value="Chromosome"/>
</dbReference>
<evidence type="ECO:0000259" key="1">
    <source>
        <dbReference type="Pfam" id="PF04230"/>
    </source>
</evidence>
<proteinExistence type="predicted"/>
<dbReference type="InterPro" id="IPR007345">
    <property type="entry name" value="Polysacch_pyruvyl_Trfase"/>
</dbReference>
<accession>A0ABY5UWQ1</accession>
<dbReference type="Pfam" id="PF04230">
    <property type="entry name" value="PS_pyruv_trans"/>
    <property type="match status" value="1"/>
</dbReference>
<dbReference type="GO" id="GO:0016740">
    <property type="term" value="F:transferase activity"/>
    <property type="evidence" value="ECO:0007669"/>
    <property type="project" value="UniProtKB-KW"/>
</dbReference>
<keyword evidence="3" id="KW-1185">Reference proteome</keyword>
<dbReference type="EMBL" id="CP102294">
    <property type="protein sequence ID" value="UWN56480.1"/>
    <property type="molecule type" value="Genomic_DNA"/>
</dbReference>
<dbReference type="RefSeq" id="WP_026089803.1">
    <property type="nucleotide sequence ID" value="NZ_CAPH01000018.1"/>
</dbReference>
<sequence>MKIGILTFHCAHNYGAVLQAYGLQEYLRSQGHETYIIDYRPGYLTRNYKAFNIRFWMASTPREIVYKLRYEPFLWKHRILRGKAFDRFIRNRFDLHPYVRHTNFSDFDAIFLGSDQIWNKTITGQRYDEVFFGGNATCRVIAYAASMGRGTLSDKDRERLRQYLAPMTAIGVREESLKELLQPLSAKPVYTTIDPTLLAGTEMFEKIASPPASDRKYVLVYDLSPYKREVLEIARNVAEKIGARIVELDAYPLTGFSMRYKDQTASPEQYLGYFRHAAFVVTTSFHGTAFSLLFNRPFYTIKQDNPADLRALSLLEKVGLTDRFIPLGTVPGCNPVRYEKVEQHLASEVEKSRAFIDDALSSPIR</sequence>
<evidence type="ECO:0000313" key="2">
    <source>
        <dbReference type="EMBL" id="UWN56480.1"/>
    </source>
</evidence>
<feature type="domain" description="Polysaccharide pyruvyl transferase" evidence="1">
    <location>
        <begin position="13"/>
        <end position="304"/>
    </location>
</feature>
<gene>
    <name evidence="2" type="ORF">NQ491_07370</name>
</gene>
<organism evidence="2 3">
    <name type="scientific">Alistipes ihumii AP11</name>
    <dbReference type="NCBI Taxonomy" id="1211813"/>
    <lineage>
        <taxon>Bacteria</taxon>
        <taxon>Pseudomonadati</taxon>
        <taxon>Bacteroidota</taxon>
        <taxon>Bacteroidia</taxon>
        <taxon>Bacteroidales</taxon>
        <taxon>Rikenellaceae</taxon>
        <taxon>Alistipes</taxon>
    </lineage>
</organism>
<name>A0ABY5UWQ1_9BACT</name>